<dbReference type="RefSeq" id="WP_103706879.1">
    <property type="nucleotide sequence ID" value="NZ_PQGA01000018.1"/>
</dbReference>
<sequence length="114" mass="12487">MSQDLLLLLEPAFIDPKHPGERFVCPHGLSIEGLLASDPARAARLDVKRVAFARPRPDVIDALDEAHQGLPALVLGDEHPVPDDALALGDKRFVNDPKRILALLAERHGFPKVH</sequence>
<evidence type="ECO:0000313" key="1">
    <source>
        <dbReference type="EMBL" id="POR47532.1"/>
    </source>
</evidence>
<organism evidence="1 2">
    <name type="scientific">Paraburkholderia eburnea</name>
    <dbReference type="NCBI Taxonomy" id="1189126"/>
    <lineage>
        <taxon>Bacteria</taxon>
        <taxon>Pseudomonadati</taxon>
        <taxon>Pseudomonadota</taxon>
        <taxon>Betaproteobacteria</taxon>
        <taxon>Burkholderiales</taxon>
        <taxon>Burkholderiaceae</taxon>
        <taxon>Paraburkholderia</taxon>
    </lineage>
</organism>
<evidence type="ECO:0008006" key="3">
    <source>
        <dbReference type="Google" id="ProtNLM"/>
    </source>
</evidence>
<dbReference type="AlphaFoldDB" id="A0A2S4LYJ7"/>
<dbReference type="InterPro" id="IPR021439">
    <property type="entry name" value="DUF3088"/>
</dbReference>
<name>A0A2S4LYJ7_9BURK</name>
<protein>
    <recommendedName>
        <fullName evidence="3">DUF3088 family protein</fullName>
    </recommendedName>
</protein>
<dbReference type="EMBL" id="PQGA01000018">
    <property type="protein sequence ID" value="POR47532.1"/>
    <property type="molecule type" value="Genomic_DNA"/>
</dbReference>
<accession>A0A2S4LYJ7</accession>
<gene>
    <name evidence="1" type="ORF">B0G62_118123</name>
</gene>
<reference evidence="1 2" key="1">
    <citation type="submission" date="2018-01" db="EMBL/GenBank/DDBJ databases">
        <title>Genomic Encyclopedia of Type Strains, Phase III (KMG-III): the genomes of soil and plant-associated and newly described type strains.</title>
        <authorList>
            <person name="Whitman W."/>
        </authorList>
    </citation>
    <scope>NUCLEOTIDE SEQUENCE [LARGE SCALE GENOMIC DNA]</scope>
    <source>
        <strain evidence="1 2">JCM 18070</strain>
    </source>
</reference>
<proteinExistence type="predicted"/>
<evidence type="ECO:0000313" key="2">
    <source>
        <dbReference type="Proteomes" id="UP000237381"/>
    </source>
</evidence>
<keyword evidence="2" id="KW-1185">Reference proteome</keyword>
<dbReference type="Pfam" id="PF11287">
    <property type="entry name" value="DUF3088"/>
    <property type="match status" value="1"/>
</dbReference>
<dbReference type="Proteomes" id="UP000237381">
    <property type="component" value="Unassembled WGS sequence"/>
</dbReference>
<comment type="caution">
    <text evidence="1">The sequence shown here is derived from an EMBL/GenBank/DDBJ whole genome shotgun (WGS) entry which is preliminary data.</text>
</comment>
<dbReference type="OrthoDB" id="8719074at2"/>